<dbReference type="PROSITE" id="PS50893">
    <property type="entry name" value="ABC_TRANSPORTER_2"/>
    <property type="match status" value="1"/>
</dbReference>
<dbReference type="GO" id="GO:0034040">
    <property type="term" value="F:ATPase-coupled lipid transmembrane transporter activity"/>
    <property type="evidence" value="ECO:0007669"/>
    <property type="project" value="TreeGrafter"/>
</dbReference>
<dbReference type="InterPro" id="IPR036640">
    <property type="entry name" value="ABC1_TM_sf"/>
</dbReference>
<keyword evidence="6 7" id="KW-0472">Membrane</keyword>
<evidence type="ECO:0000256" key="3">
    <source>
        <dbReference type="ARBA" id="ARBA00022741"/>
    </source>
</evidence>
<dbReference type="InterPro" id="IPR039421">
    <property type="entry name" value="Type_1_exporter"/>
</dbReference>
<dbReference type="InterPro" id="IPR014216">
    <property type="entry name" value="ABC_transptr_CydD"/>
</dbReference>
<dbReference type="PATRIC" id="fig|1123500.6.peg.1062"/>
<dbReference type="InterPro" id="IPR003439">
    <property type="entry name" value="ABC_transporter-like_ATP-bd"/>
</dbReference>
<dbReference type="CDD" id="cd18584">
    <property type="entry name" value="ABC_6TM_AarD_CydD"/>
    <property type="match status" value="1"/>
</dbReference>
<proteinExistence type="predicted"/>
<dbReference type="RefSeq" id="WP_022791699.1">
    <property type="nucleotide sequence ID" value="NZ_ATUU01000003.1"/>
</dbReference>
<dbReference type="OrthoDB" id="9806127at2"/>
<dbReference type="GO" id="GO:0042883">
    <property type="term" value="P:cysteine transport"/>
    <property type="evidence" value="ECO:0007669"/>
    <property type="project" value="InterPro"/>
</dbReference>
<dbReference type="STRING" id="1123500.GCA_000420365_00943"/>
<organism evidence="10 11">
    <name type="scientific">Weissella halotolerans DSM 20190</name>
    <dbReference type="NCBI Taxonomy" id="1123500"/>
    <lineage>
        <taxon>Bacteria</taxon>
        <taxon>Bacillati</taxon>
        <taxon>Bacillota</taxon>
        <taxon>Bacilli</taxon>
        <taxon>Lactobacillales</taxon>
        <taxon>Lactobacillaceae</taxon>
        <taxon>Weissella</taxon>
    </lineage>
</organism>
<dbReference type="Gene3D" id="1.20.1560.10">
    <property type="entry name" value="ABC transporter type 1, transmembrane domain"/>
    <property type="match status" value="1"/>
</dbReference>
<dbReference type="CDD" id="cd03228">
    <property type="entry name" value="ABCC_MRP_Like"/>
    <property type="match status" value="1"/>
</dbReference>
<evidence type="ECO:0000256" key="1">
    <source>
        <dbReference type="ARBA" id="ARBA00004651"/>
    </source>
</evidence>
<keyword evidence="5 7" id="KW-1133">Transmembrane helix</keyword>
<dbReference type="InterPro" id="IPR011527">
    <property type="entry name" value="ABC1_TM_dom"/>
</dbReference>
<dbReference type="GO" id="GO:0005524">
    <property type="term" value="F:ATP binding"/>
    <property type="evidence" value="ECO:0007669"/>
    <property type="project" value="UniProtKB-KW"/>
</dbReference>
<evidence type="ECO:0000256" key="7">
    <source>
        <dbReference type="SAM" id="Phobius"/>
    </source>
</evidence>
<dbReference type="PANTHER" id="PTHR24221:SF614">
    <property type="entry name" value="GLUTATHIONE_L-CYSTEINE TRANSPORT SYSTEM ATP-BINDING_PERMEASE PROTEIN CYDC"/>
    <property type="match status" value="1"/>
</dbReference>
<dbReference type="PANTHER" id="PTHR24221">
    <property type="entry name" value="ATP-BINDING CASSETTE SUB-FAMILY B"/>
    <property type="match status" value="1"/>
</dbReference>
<dbReference type="PROSITE" id="PS50929">
    <property type="entry name" value="ABC_TM1F"/>
    <property type="match status" value="1"/>
</dbReference>
<evidence type="ECO:0000313" key="10">
    <source>
        <dbReference type="EMBL" id="KRN31798.1"/>
    </source>
</evidence>
<feature type="transmembrane region" description="Helical" evidence="7">
    <location>
        <begin position="267"/>
        <end position="285"/>
    </location>
</feature>
<feature type="transmembrane region" description="Helical" evidence="7">
    <location>
        <begin position="50"/>
        <end position="70"/>
    </location>
</feature>
<sequence length="578" mass="64839">MLDARIFKFKGAKPALIRLLLLTLLQALIIVVQGRYSSIMLTDLWKGHSLSLVPIPMGIFLIAFVLRQVLTVAKNYALAPFADQTTGELQQDLVKKYTEVGPSLIAKLGTGKAVSLAVEGIDQVHDYLSLVLVKLFDMSVIPWVILAYLAYLRWESALFLFFIYPVIVLFMVILGYAAQSKADREYDRFNRLSNHFIDTLRGLTTLKQLGLGKKYAHNIFDVSEDYRKATLSTLKIAILSTFALDFFTTLSIAVIAVFLGMDLLNGTLPLLPAMTILILAPDYFLPIRNFANDYHATLNGKNSLADIMDILALPEPDDQLVYQQKSPEWTQTDTLRLKNVSFTYPDAEKPALQHISLDLQGYQRVGLVGTSGSGKSTLLNLLGGFLIGQGAIEINQQSVPHLAQHDWQQDLQVLPQEPYLFHDTLRHNLAFYAPTVNDDDIMAVVEQVGLAAWFKTLPAGLDTVIGEGALQTSGGQAQRIGLARIMLDRKRRVVLLDEPTAHLDIETEMRLKETMLPIFDQRLVVFATHRLHWLAQMDWIIVMRDGMIVEQGTLSELLQQDGYFNELRAAMRGEEEHA</sequence>
<dbReference type="Pfam" id="PF00664">
    <property type="entry name" value="ABC_membrane"/>
    <property type="match status" value="1"/>
</dbReference>
<evidence type="ECO:0000256" key="2">
    <source>
        <dbReference type="ARBA" id="ARBA00022692"/>
    </source>
</evidence>
<keyword evidence="2 7" id="KW-0812">Transmembrane</keyword>
<dbReference type="FunCoup" id="A0A0R2FWL6">
    <property type="interactions" value="50"/>
</dbReference>
<feature type="domain" description="ABC transporter" evidence="8">
    <location>
        <begin position="335"/>
        <end position="570"/>
    </location>
</feature>
<feature type="transmembrane region" description="Helical" evidence="7">
    <location>
        <begin position="157"/>
        <end position="178"/>
    </location>
</feature>
<feature type="transmembrane region" description="Helical" evidence="7">
    <location>
        <begin position="131"/>
        <end position="151"/>
    </location>
</feature>
<evidence type="ECO:0000259" key="8">
    <source>
        <dbReference type="PROSITE" id="PS50893"/>
    </source>
</evidence>
<keyword evidence="4 10" id="KW-0067">ATP-binding</keyword>
<evidence type="ECO:0000313" key="11">
    <source>
        <dbReference type="Proteomes" id="UP000051296"/>
    </source>
</evidence>
<accession>A0A0R2FWL6</accession>
<dbReference type="eggNOG" id="COG4988">
    <property type="taxonomic scope" value="Bacteria"/>
</dbReference>
<evidence type="ECO:0000256" key="4">
    <source>
        <dbReference type="ARBA" id="ARBA00022840"/>
    </source>
</evidence>
<comment type="caution">
    <text evidence="10">The sequence shown here is derived from an EMBL/GenBank/DDBJ whole genome shotgun (WGS) entry which is preliminary data.</text>
</comment>
<dbReference type="InterPro" id="IPR027417">
    <property type="entry name" value="P-loop_NTPase"/>
</dbReference>
<dbReference type="EMBL" id="JQAX01000003">
    <property type="protein sequence ID" value="KRN31798.1"/>
    <property type="molecule type" value="Genomic_DNA"/>
</dbReference>
<feature type="domain" description="ABC transmembrane type-1" evidence="9">
    <location>
        <begin position="19"/>
        <end position="299"/>
    </location>
</feature>
<gene>
    <name evidence="10" type="ORF">IV68_GL001058</name>
</gene>
<dbReference type="NCBIfam" id="TIGR02857">
    <property type="entry name" value="CydD"/>
    <property type="match status" value="1"/>
</dbReference>
<evidence type="ECO:0000256" key="6">
    <source>
        <dbReference type="ARBA" id="ARBA00023136"/>
    </source>
</evidence>
<dbReference type="GO" id="GO:0140359">
    <property type="term" value="F:ABC-type transporter activity"/>
    <property type="evidence" value="ECO:0007669"/>
    <property type="project" value="InterPro"/>
</dbReference>
<dbReference type="GO" id="GO:0016887">
    <property type="term" value="F:ATP hydrolysis activity"/>
    <property type="evidence" value="ECO:0007669"/>
    <property type="project" value="InterPro"/>
</dbReference>
<dbReference type="SUPFAM" id="SSF52540">
    <property type="entry name" value="P-loop containing nucleoside triphosphate hydrolases"/>
    <property type="match status" value="1"/>
</dbReference>
<keyword evidence="3" id="KW-0547">Nucleotide-binding</keyword>
<dbReference type="GO" id="GO:0005886">
    <property type="term" value="C:plasma membrane"/>
    <property type="evidence" value="ECO:0007669"/>
    <property type="project" value="UniProtKB-SubCell"/>
</dbReference>
<evidence type="ECO:0000259" key="9">
    <source>
        <dbReference type="PROSITE" id="PS50929"/>
    </source>
</evidence>
<dbReference type="Proteomes" id="UP000051296">
    <property type="component" value="Unassembled WGS sequence"/>
</dbReference>
<dbReference type="SMART" id="SM00382">
    <property type="entry name" value="AAA"/>
    <property type="match status" value="1"/>
</dbReference>
<dbReference type="Gene3D" id="3.40.50.300">
    <property type="entry name" value="P-loop containing nucleotide triphosphate hydrolases"/>
    <property type="match status" value="1"/>
</dbReference>
<dbReference type="InterPro" id="IPR003593">
    <property type="entry name" value="AAA+_ATPase"/>
</dbReference>
<feature type="transmembrane region" description="Helical" evidence="7">
    <location>
        <begin position="236"/>
        <end position="261"/>
    </location>
</feature>
<dbReference type="InParanoid" id="A0A0R2FWL6"/>
<dbReference type="SUPFAM" id="SSF90123">
    <property type="entry name" value="ABC transporter transmembrane region"/>
    <property type="match status" value="1"/>
</dbReference>
<keyword evidence="11" id="KW-1185">Reference proteome</keyword>
<protein>
    <submittedName>
        <fullName evidence="10">Cytochrome d abc superfamily atp binding cassette transporter, atp-binding and permease protein</fullName>
    </submittedName>
</protein>
<evidence type="ECO:0000256" key="5">
    <source>
        <dbReference type="ARBA" id="ARBA00022989"/>
    </source>
</evidence>
<dbReference type="AlphaFoldDB" id="A0A0R2FWL6"/>
<reference evidence="10 11" key="1">
    <citation type="journal article" date="2015" name="Genome Announc.">
        <title>Expanding the biotechnology potential of lactobacilli through comparative genomics of 213 strains and associated genera.</title>
        <authorList>
            <person name="Sun Z."/>
            <person name="Harris H.M."/>
            <person name="McCann A."/>
            <person name="Guo C."/>
            <person name="Argimon S."/>
            <person name="Zhang W."/>
            <person name="Yang X."/>
            <person name="Jeffery I.B."/>
            <person name="Cooney J.C."/>
            <person name="Kagawa T.F."/>
            <person name="Liu W."/>
            <person name="Song Y."/>
            <person name="Salvetti E."/>
            <person name="Wrobel A."/>
            <person name="Rasinkangas P."/>
            <person name="Parkhill J."/>
            <person name="Rea M.C."/>
            <person name="O'Sullivan O."/>
            <person name="Ritari J."/>
            <person name="Douillard F.P."/>
            <person name="Paul Ross R."/>
            <person name="Yang R."/>
            <person name="Briner A.E."/>
            <person name="Felis G.E."/>
            <person name="de Vos W.M."/>
            <person name="Barrangou R."/>
            <person name="Klaenhammer T.R."/>
            <person name="Caufield P.W."/>
            <person name="Cui Y."/>
            <person name="Zhang H."/>
            <person name="O'Toole P.W."/>
        </authorList>
    </citation>
    <scope>NUCLEOTIDE SEQUENCE [LARGE SCALE GENOMIC DNA]</scope>
    <source>
        <strain evidence="10 11">DSM 20190</strain>
    </source>
</reference>
<name>A0A0R2FWL6_9LACO</name>
<dbReference type="Pfam" id="PF00005">
    <property type="entry name" value="ABC_tran"/>
    <property type="match status" value="1"/>
</dbReference>
<comment type="subcellular location">
    <subcellularLocation>
        <location evidence="1">Cell membrane</location>
        <topology evidence="1">Multi-pass membrane protein</topology>
    </subcellularLocation>
</comment>